<reference evidence="3" key="1">
    <citation type="submission" date="2018-02" db="EMBL/GenBank/DDBJ databases">
        <authorList>
            <person name="Cohen D.B."/>
            <person name="Kent A.D."/>
        </authorList>
    </citation>
    <scope>NUCLEOTIDE SEQUENCE</scope>
</reference>
<sequence length="451" mass="50475">MGTAVLMEKLDLNLTVHDITYVYSIQTTGRDQYTLVARNSDRKLVTGLLDSSKGRDEDFLVITGNWQNPHISCPLVPGVPDKEFTAKKIEFVERRMVEHLLKRPCFIDSGGRPRVASILLEYEPSYKSFQKGPIVKNFGQAERFGDPVIRFPSLFDLTHQPDENMSVQRRSIDIGTVLGTSVPTSSGTFFVPPPLGFSQGEDATGQASQQLQHRNNPKEPWNCVFQVDGRAVDEGDSVLKSGSVRGGQVADAVGKALLLPEDMKVWQEKRSKHMLENLKRDSVLAVQGIFEASNRLLETERRLNQSQEEIKCLKDFEKSASAKIRAAKSAQKSVEAGLMNMERQVTELKKKLDREFTSGSQLRVENSELKDALNQARAEVQKVEGEAQSYYDQGFDEATTSLKTQLKEECNKHFIQGWRAALDRAGVDDASELYDLGPRHRPFLTGLARAA</sequence>
<feature type="coiled-coil region" evidence="1">
    <location>
        <begin position="289"/>
        <end position="393"/>
    </location>
</feature>
<proteinExistence type="predicted"/>
<name>A0A2N9HKA6_FAGSY</name>
<evidence type="ECO:0000313" key="3">
    <source>
        <dbReference type="EMBL" id="SPD12642.1"/>
    </source>
</evidence>
<organism evidence="3">
    <name type="scientific">Fagus sylvatica</name>
    <name type="common">Beechnut</name>
    <dbReference type="NCBI Taxonomy" id="28930"/>
    <lineage>
        <taxon>Eukaryota</taxon>
        <taxon>Viridiplantae</taxon>
        <taxon>Streptophyta</taxon>
        <taxon>Embryophyta</taxon>
        <taxon>Tracheophyta</taxon>
        <taxon>Spermatophyta</taxon>
        <taxon>Magnoliopsida</taxon>
        <taxon>eudicotyledons</taxon>
        <taxon>Gunneridae</taxon>
        <taxon>Pentapetalae</taxon>
        <taxon>rosids</taxon>
        <taxon>fabids</taxon>
        <taxon>Fagales</taxon>
        <taxon>Fagaceae</taxon>
        <taxon>Fagus</taxon>
    </lineage>
</organism>
<gene>
    <name evidence="3" type="ORF">FSB_LOCUS40524</name>
</gene>
<dbReference type="EMBL" id="OIVN01003646">
    <property type="protein sequence ID" value="SPD12642.1"/>
    <property type="molecule type" value="Genomic_DNA"/>
</dbReference>
<protein>
    <submittedName>
        <fullName evidence="3">Uncharacterized protein</fullName>
    </submittedName>
</protein>
<evidence type="ECO:0000256" key="2">
    <source>
        <dbReference type="SAM" id="MobiDB-lite"/>
    </source>
</evidence>
<keyword evidence="1" id="KW-0175">Coiled coil</keyword>
<evidence type="ECO:0000256" key="1">
    <source>
        <dbReference type="SAM" id="Coils"/>
    </source>
</evidence>
<feature type="region of interest" description="Disordered" evidence="2">
    <location>
        <begin position="200"/>
        <end position="219"/>
    </location>
</feature>
<accession>A0A2N9HKA6</accession>
<dbReference type="AlphaFoldDB" id="A0A2N9HKA6"/>
<feature type="compositionally biased region" description="Polar residues" evidence="2">
    <location>
        <begin position="205"/>
        <end position="214"/>
    </location>
</feature>